<dbReference type="eggNOG" id="ENOG502RXP5">
    <property type="taxonomic scope" value="Eukaryota"/>
</dbReference>
<dbReference type="KEGG" id="lpan:LPMP_292300"/>
<keyword evidence="2 5" id="KW-0012">Acyltransferase</keyword>
<dbReference type="AlphaFoldDB" id="A0A088SEI6"/>
<dbReference type="GeneID" id="22576993"/>
<feature type="transmembrane region" description="Helical" evidence="3">
    <location>
        <begin position="6"/>
        <end position="21"/>
    </location>
</feature>
<feature type="transmembrane region" description="Helical" evidence="3">
    <location>
        <begin position="33"/>
        <end position="55"/>
    </location>
</feature>
<accession>A0A088SEI6</accession>
<dbReference type="Pfam" id="PF01553">
    <property type="entry name" value="Acyltransferase"/>
    <property type="match status" value="1"/>
</dbReference>
<keyword evidence="3" id="KW-1133">Transmembrane helix</keyword>
<protein>
    <submittedName>
        <fullName evidence="5">Phospholipid/glycerol acyltransferase, putative</fullName>
    </submittedName>
</protein>
<reference evidence="5 6" key="1">
    <citation type="journal article" date="2015" name="Sci. Rep.">
        <title>The genome of Leishmania panamensis: insights into genomics of the L. (Viannia) subgenus.</title>
        <authorList>
            <person name="Llanes A."/>
            <person name="Restrepo C.M."/>
            <person name="Vecchio G.D."/>
            <person name="Anguizola F.J."/>
            <person name="Lleonart R."/>
        </authorList>
    </citation>
    <scope>NUCLEOTIDE SEQUENCE [LARGE SCALE GENOMIC DNA]</scope>
    <source>
        <strain evidence="5 6">MHOM/PA/94/PSC-1</strain>
    </source>
</reference>
<dbReference type="InterPro" id="IPR002123">
    <property type="entry name" value="Plipid/glycerol_acylTrfase"/>
</dbReference>
<feature type="domain" description="Phospholipid/glycerol acyltransferase" evidence="4">
    <location>
        <begin position="109"/>
        <end position="235"/>
    </location>
</feature>
<keyword evidence="1" id="KW-0808">Transferase</keyword>
<dbReference type="VEuPathDB" id="TriTrypDB:LPAL13_290025200"/>
<dbReference type="SUPFAM" id="SSF69593">
    <property type="entry name" value="Glycerol-3-phosphate (1)-acyltransferase"/>
    <property type="match status" value="1"/>
</dbReference>
<keyword evidence="3" id="KW-0812">Transmembrane</keyword>
<dbReference type="RefSeq" id="XP_010700834.1">
    <property type="nucleotide sequence ID" value="XM_010702532.1"/>
</dbReference>
<keyword evidence="6" id="KW-1185">Reference proteome</keyword>
<dbReference type="SMART" id="SM00563">
    <property type="entry name" value="PlsC"/>
    <property type="match status" value="1"/>
</dbReference>
<evidence type="ECO:0000259" key="4">
    <source>
        <dbReference type="SMART" id="SM00563"/>
    </source>
</evidence>
<evidence type="ECO:0000313" key="5">
    <source>
        <dbReference type="EMBL" id="AIO00177.1"/>
    </source>
</evidence>
<dbReference type="PANTHER" id="PTHR10434:SF48">
    <property type="entry name" value="PUTATIVE-RELATED"/>
    <property type="match status" value="1"/>
</dbReference>
<dbReference type="GO" id="GO:0003841">
    <property type="term" value="F:1-acylglycerol-3-phosphate O-acyltransferase activity"/>
    <property type="evidence" value="ECO:0007669"/>
    <property type="project" value="TreeGrafter"/>
</dbReference>
<name>A0A088SEI6_LEIPA</name>
<proteinExistence type="predicted"/>
<evidence type="ECO:0000313" key="6">
    <source>
        <dbReference type="Proteomes" id="UP000063063"/>
    </source>
</evidence>
<dbReference type="OrthoDB" id="431951at2759"/>
<evidence type="ECO:0000256" key="1">
    <source>
        <dbReference type="ARBA" id="ARBA00022679"/>
    </source>
</evidence>
<dbReference type="GO" id="GO:0006654">
    <property type="term" value="P:phosphatidic acid biosynthetic process"/>
    <property type="evidence" value="ECO:0007669"/>
    <property type="project" value="TreeGrafter"/>
</dbReference>
<organism evidence="5 6">
    <name type="scientific">Leishmania panamensis</name>
    <dbReference type="NCBI Taxonomy" id="5679"/>
    <lineage>
        <taxon>Eukaryota</taxon>
        <taxon>Discoba</taxon>
        <taxon>Euglenozoa</taxon>
        <taxon>Kinetoplastea</taxon>
        <taxon>Metakinetoplastina</taxon>
        <taxon>Trypanosomatida</taxon>
        <taxon>Trypanosomatidae</taxon>
        <taxon>Leishmaniinae</taxon>
        <taxon>Leishmania</taxon>
        <taxon>Leishmania guyanensis species complex</taxon>
    </lineage>
</organism>
<dbReference type="GO" id="GO:0005783">
    <property type="term" value="C:endoplasmic reticulum"/>
    <property type="evidence" value="ECO:0007669"/>
    <property type="project" value="TreeGrafter"/>
</dbReference>
<dbReference type="Proteomes" id="UP000063063">
    <property type="component" value="Chromosome 29"/>
</dbReference>
<gene>
    <name evidence="5" type="ORF">LPMP_292300</name>
</gene>
<evidence type="ECO:0000256" key="2">
    <source>
        <dbReference type="ARBA" id="ARBA00023315"/>
    </source>
</evidence>
<keyword evidence="3" id="KW-0472">Membrane</keyword>
<dbReference type="EMBL" id="CP009398">
    <property type="protein sequence ID" value="AIO00177.1"/>
    <property type="molecule type" value="Genomic_DNA"/>
</dbReference>
<dbReference type="PANTHER" id="PTHR10434">
    <property type="entry name" value="1-ACYL-SN-GLYCEROL-3-PHOSPHATE ACYLTRANSFERASE"/>
    <property type="match status" value="1"/>
</dbReference>
<dbReference type="CDD" id="cd07989">
    <property type="entry name" value="LPLAT_AGPAT-like"/>
    <property type="match status" value="1"/>
</dbReference>
<evidence type="ECO:0000256" key="3">
    <source>
        <dbReference type="SAM" id="Phobius"/>
    </source>
</evidence>
<dbReference type="VEuPathDB" id="TriTrypDB:LPMP_292300"/>
<sequence length="306" mass="35095">MCVLSWLIFVAVYGVFLRLLRERKVPLIVMRVWHTFHLVLCVIMSWIGAMVLHLLEKAHLLDIATMQSLTRCVCVITFGYWLRFNSPHIRVEHLPGSLLFSSITVQHDLCLCHTSFFDTILFLWCAPFRYIYKVKSFAKASLLKLPLFGTVIAMCGHFLVHFVSTEATSFSVNREKQMAVAADVEDFLSKGGSLCLFPEGVLNRTPEVLKDFRLGSFNTILKHKLPLYYCVTYGNHEVWSPSLKGVPGYPADIYVYIGKYEYDADKVDAQSLASGLREEMQKHISKMMLLREKRGYKPWCVAPHTD</sequence>